<dbReference type="InterPro" id="IPR035899">
    <property type="entry name" value="DBL_dom_sf"/>
</dbReference>
<dbReference type="Gene3D" id="3.30.40.10">
    <property type="entry name" value="Zinc/RING finger domain, C3HC4 (zinc finger)"/>
    <property type="match status" value="1"/>
</dbReference>
<dbReference type="CDD" id="cd00065">
    <property type="entry name" value="FYVE_like_SF"/>
    <property type="match status" value="1"/>
</dbReference>
<dbReference type="GO" id="GO:0035556">
    <property type="term" value="P:intracellular signal transduction"/>
    <property type="evidence" value="ECO:0007669"/>
    <property type="project" value="InterPro"/>
</dbReference>
<keyword evidence="4" id="KW-0479">Metal-binding</keyword>
<keyword evidence="10" id="KW-1133">Transmembrane helix</keyword>
<dbReference type="PANTHER" id="PTHR12673">
    <property type="entry name" value="FACIOGENITAL DYSPLASIA PROTEIN"/>
    <property type="match status" value="1"/>
</dbReference>
<evidence type="ECO:0000259" key="13">
    <source>
        <dbReference type="PROSITE" id="PS50178"/>
    </source>
</evidence>
<proteinExistence type="predicted"/>
<evidence type="ECO:0000256" key="1">
    <source>
        <dbReference type="ARBA" id="ARBA00004245"/>
    </source>
</evidence>
<dbReference type="InterPro" id="IPR051092">
    <property type="entry name" value="FYVE_RhoGEF_PH"/>
</dbReference>
<feature type="compositionally biased region" description="Low complexity" evidence="9">
    <location>
        <begin position="518"/>
        <end position="561"/>
    </location>
</feature>
<sequence length="664" mass="76833">MKKTQRERIVDEIYTTEQSYVSSMDRCVEFYKKRLEQSPSLISREDVGIIFEHFEEILAINKQFARILEDSFKKGELPYKVGEIFKKFIPFFKSYFLYISHYETSNKTLAEYEKRDKFYQTLEEISLFPNTLDLRSYLIMPVQRLPRYRLLLSDLLKHTENTFVDYTNISDAVEMIKTVTMDVNERAKEIDMRAKVFKASKSILGLRDLDLNDEPRELVKEGDLIKVCRNGNKPRYFYLFNDVLIYGIGTIKIVVSGWIYTRHITLEEDIRFQHAFCIKNDVKSFTVICVDDGEKQSWLTTLQRVSDASRKKFGGDKFITKTDMTKTSAKYCPLCHSLFSLTNRKHRCEKCYKWVCGNCSKGKIPMPPKNELERVCDVCFSLITGNSMKEEPKPVSRSQSATCDDPLNFLDFDQKGESNPCTRKRRYSQYKKDGFLSELGMKDVKKGKEENLQTLLDTTPRDKITEKNQQTLFFDFVTSEQKETDKITEEYLTVKALDKNKTNETLPQLDKIIFLTPSNKSNTSNTTIQRTSLPSKQLSKPPSKTIDSQASKTSKTQQQHSPRLDTPIALKQNIHFETSSTLFDTKQSHLQRQSLPLGRSQEFAQQINGGFVPQKNNLPIPMKISQRSQDNDTVLFDGLKFLMNDFISKSPSSKEKGSSVTPTL</sequence>
<dbReference type="PROSITE" id="PS00741">
    <property type="entry name" value="DH_1"/>
    <property type="match status" value="1"/>
</dbReference>
<keyword evidence="10" id="KW-0812">Transmembrane</keyword>
<evidence type="ECO:0000256" key="5">
    <source>
        <dbReference type="ARBA" id="ARBA00022771"/>
    </source>
</evidence>
<dbReference type="InterPro" id="IPR017455">
    <property type="entry name" value="Znf_FYVE-rel"/>
</dbReference>
<evidence type="ECO:0000256" key="6">
    <source>
        <dbReference type="ARBA" id="ARBA00022833"/>
    </source>
</evidence>
<comment type="subcellular location">
    <subcellularLocation>
        <location evidence="1">Cytoplasm</location>
        <location evidence="1">Cytoskeleton</location>
    </subcellularLocation>
</comment>
<evidence type="ECO:0000313" key="15">
    <source>
        <dbReference type="Proteomes" id="UP000014680"/>
    </source>
</evidence>
<dbReference type="PANTHER" id="PTHR12673:SF263">
    <property type="entry name" value="PLECKSTRIN DOMAIN-CONTAINING PROTEIN"/>
    <property type="match status" value="1"/>
</dbReference>
<dbReference type="InterPro" id="IPR001331">
    <property type="entry name" value="GDS_CDC24_CS"/>
</dbReference>
<dbReference type="OrthoDB" id="660555at2759"/>
<dbReference type="GO" id="GO:0008270">
    <property type="term" value="F:zinc ion binding"/>
    <property type="evidence" value="ECO:0007669"/>
    <property type="project" value="UniProtKB-KW"/>
</dbReference>
<name>A0A0A1U152_ENTIV</name>
<dbReference type="SUPFAM" id="SSF57903">
    <property type="entry name" value="FYVE/PHD zinc finger"/>
    <property type="match status" value="1"/>
</dbReference>
<dbReference type="InterPro" id="IPR013083">
    <property type="entry name" value="Znf_RING/FYVE/PHD"/>
</dbReference>
<evidence type="ECO:0000256" key="8">
    <source>
        <dbReference type="PROSITE-ProRule" id="PRU00091"/>
    </source>
</evidence>
<evidence type="ECO:0000256" key="9">
    <source>
        <dbReference type="SAM" id="MobiDB-lite"/>
    </source>
</evidence>
<dbReference type="GeneID" id="14883540"/>
<keyword evidence="6" id="KW-0862">Zinc</keyword>
<dbReference type="InterPro" id="IPR000306">
    <property type="entry name" value="Znf_FYVE"/>
</dbReference>
<dbReference type="VEuPathDB" id="AmoebaDB:EIN_172930"/>
<keyword evidence="15" id="KW-1185">Reference proteome</keyword>
<feature type="transmembrane region" description="Helical" evidence="10">
    <location>
        <begin position="236"/>
        <end position="260"/>
    </location>
</feature>
<dbReference type="SUPFAM" id="SSF50729">
    <property type="entry name" value="PH domain-like"/>
    <property type="match status" value="1"/>
</dbReference>
<dbReference type="Proteomes" id="UP000014680">
    <property type="component" value="Unassembled WGS sequence"/>
</dbReference>
<dbReference type="Pfam" id="PF01363">
    <property type="entry name" value="FYVE"/>
    <property type="match status" value="1"/>
</dbReference>
<dbReference type="InterPro" id="IPR011011">
    <property type="entry name" value="Znf_FYVE_PHD"/>
</dbReference>
<dbReference type="GO" id="GO:0005856">
    <property type="term" value="C:cytoskeleton"/>
    <property type="evidence" value="ECO:0007669"/>
    <property type="project" value="UniProtKB-SubCell"/>
</dbReference>
<accession>A0A0A1U152</accession>
<dbReference type="InterPro" id="IPR011993">
    <property type="entry name" value="PH-like_dom_sf"/>
</dbReference>
<feature type="region of interest" description="Disordered" evidence="9">
    <location>
        <begin position="517"/>
        <end position="564"/>
    </location>
</feature>
<keyword evidence="2" id="KW-0963">Cytoplasm</keyword>
<dbReference type="Gene3D" id="2.30.29.30">
    <property type="entry name" value="Pleckstrin-homology domain (PH domain)/Phosphotyrosine-binding domain (PTB)"/>
    <property type="match status" value="1"/>
</dbReference>
<feature type="domain" description="FYVE-type" evidence="13">
    <location>
        <begin position="326"/>
        <end position="384"/>
    </location>
</feature>
<dbReference type="RefSeq" id="XP_004183984.1">
    <property type="nucleotide sequence ID" value="XM_004183936.1"/>
</dbReference>
<dbReference type="GO" id="GO:0005085">
    <property type="term" value="F:guanyl-nucleotide exchange factor activity"/>
    <property type="evidence" value="ECO:0007669"/>
    <property type="project" value="UniProtKB-KW"/>
</dbReference>
<dbReference type="SMART" id="SM00064">
    <property type="entry name" value="FYVE"/>
    <property type="match status" value="1"/>
</dbReference>
<reference evidence="14 15" key="1">
    <citation type="submission" date="2012-10" db="EMBL/GenBank/DDBJ databases">
        <authorList>
            <person name="Zafar N."/>
            <person name="Inman J."/>
            <person name="Hall N."/>
            <person name="Lorenzi H."/>
            <person name="Caler E."/>
        </authorList>
    </citation>
    <scope>NUCLEOTIDE SEQUENCE [LARGE SCALE GENOMIC DNA]</scope>
    <source>
        <strain evidence="14 15">IP1</strain>
    </source>
</reference>
<dbReference type="PROSITE" id="PS50003">
    <property type="entry name" value="PH_DOMAIN"/>
    <property type="match status" value="1"/>
</dbReference>
<dbReference type="SMART" id="SM00233">
    <property type="entry name" value="PH"/>
    <property type="match status" value="1"/>
</dbReference>
<evidence type="ECO:0000259" key="12">
    <source>
        <dbReference type="PROSITE" id="PS50010"/>
    </source>
</evidence>
<evidence type="ECO:0000256" key="7">
    <source>
        <dbReference type="ARBA" id="ARBA00023212"/>
    </source>
</evidence>
<keyword evidence="10" id="KW-0472">Membrane</keyword>
<dbReference type="PROSITE" id="PS50010">
    <property type="entry name" value="DH_2"/>
    <property type="match status" value="1"/>
</dbReference>
<feature type="domain" description="DH" evidence="12">
    <location>
        <begin position="5"/>
        <end position="186"/>
    </location>
</feature>
<dbReference type="Pfam" id="PF00621">
    <property type="entry name" value="RhoGEF"/>
    <property type="match status" value="1"/>
</dbReference>
<dbReference type="GO" id="GO:0005737">
    <property type="term" value="C:cytoplasm"/>
    <property type="evidence" value="ECO:0007669"/>
    <property type="project" value="TreeGrafter"/>
</dbReference>
<dbReference type="AlphaFoldDB" id="A0A0A1U152"/>
<dbReference type="InterPro" id="IPR000219">
    <property type="entry name" value="DH_dom"/>
</dbReference>
<evidence type="ECO:0000256" key="3">
    <source>
        <dbReference type="ARBA" id="ARBA00022658"/>
    </source>
</evidence>
<dbReference type="EMBL" id="KB207112">
    <property type="protein sequence ID" value="ELP84638.1"/>
    <property type="molecule type" value="Genomic_DNA"/>
</dbReference>
<protein>
    <submittedName>
        <fullName evidence="14">Rho/RAC guanine nucleotide exchange factor, putative</fullName>
    </submittedName>
</protein>
<evidence type="ECO:0000259" key="11">
    <source>
        <dbReference type="PROSITE" id="PS50003"/>
    </source>
</evidence>
<evidence type="ECO:0000313" key="14">
    <source>
        <dbReference type="EMBL" id="ELP84638.1"/>
    </source>
</evidence>
<dbReference type="PROSITE" id="PS50178">
    <property type="entry name" value="ZF_FYVE"/>
    <property type="match status" value="1"/>
</dbReference>
<evidence type="ECO:0000256" key="2">
    <source>
        <dbReference type="ARBA" id="ARBA00022490"/>
    </source>
</evidence>
<keyword evidence="7" id="KW-0206">Cytoskeleton</keyword>
<evidence type="ECO:0000256" key="4">
    <source>
        <dbReference type="ARBA" id="ARBA00022723"/>
    </source>
</evidence>
<evidence type="ECO:0000256" key="10">
    <source>
        <dbReference type="SAM" id="Phobius"/>
    </source>
</evidence>
<dbReference type="CDD" id="cd00160">
    <property type="entry name" value="RhoGEF"/>
    <property type="match status" value="1"/>
</dbReference>
<dbReference type="KEGG" id="eiv:EIN_172930"/>
<dbReference type="InterPro" id="IPR001849">
    <property type="entry name" value="PH_domain"/>
</dbReference>
<dbReference type="SUPFAM" id="SSF48065">
    <property type="entry name" value="DBL homology domain (DH-domain)"/>
    <property type="match status" value="1"/>
</dbReference>
<dbReference type="Gene3D" id="1.20.900.10">
    <property type="entry name" value="Dbl homology (DH) domain"/>
    <property type="match status" value="1"/>
</dbReference>
<dbReference type="SMART" id="SM00325">
    <property type="entry name" value="RhoGEF"/>
    <property type="match status" value="1"/>
</dbReference>
<gene>
    <name evidence="14" type="ORF">EIN_172930</name>
</gene>
<keyword evidence="3" id="KW-0344">Guanine-nucleotide releasing factor</keyword>
<keyword evidence="5 8" id="KW-0863">Zinc-finger</keyword>
<feature type="domain" description="PH" evidence="11">
    <location>
        <begin position="217"/>
        <end position="307"/>
    </location>
</feature>
<organism evidence="14 15">
    <name type="scientific">Entamoeba invadens IP1</name>
    <dbReference type="NCBI Taxonomy" id="370355"/>
    <lineage>
        <taxon>Eukaryota</taxon>
        <taxon>Amoebozoa</taxon>
        <taxon>Evosea</taxon>
        <taxon>Archamoebae</taxon>
        <taxon>Mastigamoebida</taxon>
        <taxon>Entamoebidae</taxon>
        <taxon>Entamoeba</taxon>
    </lineage>
</organism>